<evidence type="ECO:0000313" key="3">
    <source>
        <dbReference type="EMBL" id="KRM74108.1"/>
    </source>
</evidence>
<dbReference type="Pfam" id="PF14398">
    <property type="entry name" value="ATPgrasp_YheCD"/>
    <property type="match status" value="1"/>
</dbReference>
<keyword evidence="1" id="KW-0547">Nucleotide-binding</keyword>
<evidence type="ECO:0000259" key="2">
    <source>
        <dbReference type="PROSITE" id="PS50975"/>
    </source>
</evidence>
<keyword evidence="1" id="KW-0067">ATP-binding</keyword>
<dbReference type="Gene3D" id="3.30.470.20">
    <property type="entry name" value="ATP-grasp fold, B domain"/>
    <property type="match status" value="1"/>
</dbReference>
<reference evidence="3 4" key="1">
    <citation type="journal article" date="2015" name="Genome Announc.">
        <title>Expanding the biotechnology potential of lactobacilli through comparative genomics of 213 strains and associated genera.</title>
        <authorList>
            <person name="Sun Z."/>
            <person name="Harris H.M."/>
            <person name="McCann A."/>
            <person name="Guo C."/>
            <person name="Argimon S."/>
            <person name="Zhang W."/>
            <person name="Yang X."/>
            <person name="Jeffery I.B."/>
            <person name="Cooney J.C."/>
            <person name="Kagawa T.F."/>
            <person name="Liu W."/>
            <person name="Song Y."/>
            <person name="Salvetti E."/>
            <person name="Wrobel A."/>
            <person name="Rasinkangas P."/>
            <person name="Parkhill J."/>
            <person name="Rea M.C."/>
            <person name="O'Sullivan O."/>
            <person name="Ritari J."/>
            <person name="Douillard F.P."/>
            <person name="Paul Ross R."/>
            <person name="Yang R."/>
            <person name="Briner A.E."/>
            <person name="Felis G.E."/>
            <person name="de Vos W.M."/>
            <person name="Barrangou R."/>
            <person name="Klaenhammer T.R."/>
            <person name="Caufield P.W."/>
            <person name="Cui Y."/>
            <person name="Zhang H."/>
            <person name="O'Toole P.W."/>
        </authorList>
    </citation>
    <scope>NUCLEOTIDE SEQUENCE [LARGE SCALE GENOMIC DNA]</scope>
    <source>
        <strain evidence="3 4">DSM 20515</strain>
    </source>
</reference>
<evidence type="ECO:0000313" key="4">
    <source>
        <dbReference type="Proteomes" id="UP000051845"/>
    </source>
</evidence>
<dbReference type="Proteomes" id="UP000051845">
    <property type="component" value="Unassembled WGS sequence"/>
</dbReference>
<dbReference type="STRING" id="33960.TY91_00180"/>
<dbReference type="AlphaFoldDB" id="A0A0R2BDZ7"/>
<accession>A0A0R2BDZ7</accession>
<gene>
    <name evidence="3" type="ORF">FC82_GL000654</name>
</gene>
<comment type="caution">
    <text evidence="3">The sequence shown here is derived from an EMBL/GenBank/DDBJ whole genome shotgun (WGS) entry which is preliminary data.</text>
</comment>
<evidence type="ECO:0000256" key="1">
    <source>
        <dbReference type="PROSITE-ProRule" id="PRU00409"/>
    </source>
</evidence>
<dbReference type="SUPFAM" id="SSF56059">
    <property type="entry name" value="Glutathione synthetase ATP-binding domain-like"/>
    <property type="match status" value="1"/>
</dbReference>
<sequence>MNTIAIVRRYRLGRVPQGYLRQLVILSQAYGLEAFLCAAEDFDFVASTVKGTFFEDGKWVIKTVPIPRVIDNLMVTKKTAPFLAKLSKQAFLMNHRIGAKQTIYPLLKNDPVFKPYYLPTETITDSQQIKSFLDEYSGVIVKPGNGAQAVGIVKMTQQQETITVQTDEETQTVTASGLEAFLSDYTHNNYVVQPYIETTTPDGMPFHVRMLVRKNEVGDFELVKNYVEIGILNHVVSNMHQGGGLIWLPTLLKGLFGSRGPKIEAELTRMSTTLPQAFQRHYQDWISALGIDIAIDKQGHLWVMEVNAGPGHEYVKLEDAELRVKAYYYLVSQTSATDRFSNASRYRVAHDVQRYL</sequence>
<dbReference type="EMBL" id="AYYR01000097">
    <property type="protein sequence ID" value="KRM74108.1"/>
    <property type="molecule type" value="Genomic_DNA"/>
</dbReference>
<dbReference type="GO" id="GO:0046872">
    <property type="term" value="F:metal ion binding"/>
    <property type="evidence" value="ECO:0007669"/>
    <property type="project" value="InterPro"/>
</dbReference>
<dbReference type="InterPro" id="IPR011761">
    <property type="entry name" value="ATP-grasp"/>
</dbReference>
<name>A0A0R2BDZ7_SECCO</name>
<organism evidence="3 4">
    <name type="scientific">Secundilactobacillus collinoides DSM 20515 = JCM 1123</name>
    <dbReference type="NCBI Taxonomy" id="1423733"/>
    <lineage>
        <taxon>Bacteria</taxon>
        <taxon>Bacillati</taxon>
        <taxon>Bacillota</taxon>
        <taxon>Bacilli</taxon>
        <taxon>Lactobacillales</taxon>
        <taxon>Lactobacillaceae</taxon>
        <taxon>Secundilactobacillus</taxon>
    </lineage>
</organism>
<dbReference type="PATRIC" id="fig|1423733.4.peg.677"/>
<dbReference type="PROSITE" id="PS50975">
    <property type="entry name" value="ATP_GRASP"/>
    <property type="match status" value="1"/>
</dbReference>
<dbReference type="GO" id="GO:0005524">
    <property type="term" value="F:ATP binding"/>
    <property type="evidence" value="ECO:0007669"/>
    <property type="project" value="UniProtKB-UniRule"/>
</dbReference>
<dbReference type="InterPro" id="IPR026838">
    <property type="entry name" value="YheC/D"/>
</dbReference>
<proteinExistence type="predicted"/>
<protein>
    <recommendedName>
        <fullName evidence="2">ATP-grasp domain-containing protein</fullName>
    </recommendedName>
</protein>
<dbReference type="RefSeq" id="WP_056997289.1">
    <property type="nucleotide sequence ID" value="NZ_AYYR01000097.1"/>
</dbReference>
<feature type="domain" description="ATP-grasp" evidence="2">
    <location>
        <begin position="104"/>
        <end position="335"/>
    </location>
</feature>